<accession>A0A2C9ZJR4</accession>
<dbReference type="STRING" id="417102.CA982_01060"/>
<proteinExistence type="predicted"/>
<protein>
    <recommendedName>
        <fullName evidence="3">Alpha/beta hydrolase fold-3 domain-containing protein</fullName>
    </recommendedName>
</protein>
<evidence type="ECO:0000313" key="2">
    <source>
        <dbReference type="Proteomes" id="UP000194632"/>
    </source>
</evidence>
<sequence>MVACTSHKRRWATAGRFLHPGVDVTSVRVAGMVHDFLLLDSLRNTKGADVARHLAIDALKTALH</sequence>
<name>A0A2C9ZJR4_9ACTN</name>
<evidence type="ECO:0008006" key="3">
    <source>
        <dbReference type="Google" id="ProtNLM"/>
    </source>
</evidence>
<gene>
    <name evidence="1" type="ORF">CA982_01060</name>
</gene>
<dbReference type="AlphaFoldDB" id="A0A2C9ZJR4"/>
<comment type="caution">
    <text evidence="1">The sequence shown here is derived from an EMBL/GenBank/DDBJ whole genome shotgun (WGS) entry which is preliminary data.</text>
</comment>
<dbReference type="Proteomes" id="UP000194632">
    <property type="component" value="Unassembled WGS sequence"/>
</dbReference>
<dbReference type="EMBL" id="NGFO01000001">
    <property type="protein sequence ID" value="OUC80973.1"/>
    <property type="molecule type" value="Genomic_DNA"/>
</dbReference>
<reference evidence="1 2" key="1">
    <citation type="submission" date="2017-05" db="EMBL/GenBank/DDBJ databases">
        <title>Biotechnological potential of actinobacteria isolated from South African environments.</title>
        <authorList>
            <person name="Le Roes-Hill M."/>
            <person name="Prins A."/>
            <person name="Durrell K.A."/>
        </authorList>
    </citation>
    <scope>NUCLEOTIDE SEQUENCE [LARGE SCALE GENOMIC DNA]</scope>
    <source>
        <strain evidence="1">BS2</strain>
    </source>
</reference>
<keyword evidence="2" id="KW-1185">Reference proteome</keyword>
<evidence type="ECO:0000313" key="1">
    <source>
        <dbReference type="EMBL" id="OUC80973.1"/>
    </source>
</evidence>
<organism evidence="1 2">
    <name type="scientific">Gordonia lacunae</name>
    <dbReference type="NCBI Taxonomy" id="417102"/>
    <lineage>
        <taxon>Bacteria</taxon>
        <taxon>Bacillati</taxon>
        <taxon>Actinomycetota</taxon>
        <taxon>Actinomycetes</taxon>
        <taxon>Mycobacteriales</taxon>
        <taxon>Gordoniaceae</taxon>
        <taxon>Gordonia</taxon>
    </lineage>
</organism>